<accession>A0A562NLX5</accession>
<name>A0A562NLX5_9RHOB</name>
<comment type="caution">
    <text evidence="1">The sequence shown here is derived from an EMBL/GenBank/DDBJ whole genome shotgun (WGS) entry which is preliminary data.</text>
</comment>
<dbReference type="AlphaFoldDB" id="A0A562NLX5"/>
<dbReference type="RefSeq" id="WP_145398158.1">
    <property type="nucleotide sequence ID" value="NZ_VLKU01000007.1"/>
</dbReference>
<protein>
    <recommendedName>
        <fullName evidence="3">Anti-sigma factor RsiW</fullName>
    </recommendedName>
</protein>
<gene>
    <name evidence="1" type="ORF">IQ24_02346</name>
</gene>
<evidence type="ECO:0000313" key="2">
    <source>
        <dbReference type="Proteomes" id="UP000316225"/>
    </source>
</evidence>
<dbReference type="Gene3D" id="1.10.10.1320">
    <property type="entry name" value="Anti-sigma factor, zinc-finger domain"/>
    <property type="match status" value="1"/>
</dbReference>
<reference evidence="1 2" key="1">
    <citation type="journal article" date="2015" name="Stand. Genomic Sci.">
        <title>Genomic Encyclopedia of Bacterial and Archaeal Type Strains, Phase III: the genomes of soil and plant-associated and newly described type strains.</title>
        <authorList>
            <person name="Whitman W.B."/>
            <person name="Woyke T."/>
            <person name="Klenk H.P."/>
            <person name="Zhou Y."/>
            <person name="Lilburn T.G."/>
            <person name="Beck B.J."/>
            <person name="De Vos P."/>
            <person name="Vandamme P."/>
            <person name="Eisen J.A."/>
            <person name="Garrity G."/>
            <person name="Hugenholtz P."/>
            <person name="Kyrpides N.C."/>
        </authorList>
    </citation>
    <scope>NUCLEOTIDE SEQUENCE [LARGE SCALE GENOMIC DNA]</scope>
    <source>
        <strain evidence="1 2">CGMCC 1.5364</strain>
    </source>
</reference>
<proteinExistence type="predicted"/>
<dbReference type="Proteomes" id="UP000316225">
    <property type="component" value="Unassembled WGS sequence"/>
</dbReference>
<keyword evidence="2" id="KW-1185">Reference proteome</keyword>
<evidence type="ECO:0000313" key="1">
    <source>
        <dbReference type="EMBL" id="TWI33205.1"/>
    </source>
</evidence>
<sequence length="233" mass="24396">MQISDETLMALADGELAADEAQAVQQAVDADPALQARLRRFSETRRLLQEAAGSAKATPADDPLIAMIRKAQTSAAEPTRIEPARIETPAPANLNRRPWQAIAAAVALAVVAVGWFGMDRKTGIAPAEIAALDSLPSGEVQVLEGGGDLTVIASYRDADGTLCREYETRGTPQVTVSLACRTQDGWENRFAATMTGDAEGFVPASGDIPGLDDALAGMGAPLSPEDEAAALKR</sequence>
<dbReference type="OrthoDB" id="7743910at2"/>
<dbReference type="EMBL" id="VLKU01000007">
    <property type="protein sequence ID" value="TWI33205.1"/>
    <property type="molecule type" value="Genomic_DNA"/>
</dbReference>
<evidence type="ECO:0008006" key="3">
    <source>
        <dbReference type="Google" id="ProtNLM"/>
    </source>
</evidence>
<dbReference type="InterPro" id="IPR041916">
    <property type="entry name" value="Anti_sigma_zinc_sf"/>
</dbReference>
<organism evidence="1 2">
    <name type="scientific">Paracoccus sulfuroxidans</name>
    <dbReference type="NCBI Taxonomy" id="384678"/>
    <lineage>
        <taxon>Bacteria</taxon>
        <taxon>Pseudomonadati</taxon>
        <taxon>Pseudomonadota</taxon>
        <taxon>Alphaproteobacteria</taxon>
        <taxon>Rhodobacterales</taxon>
        <taxon>Paracoccaceae</taxon>
        <taxon>Paracoccus</taxon>
    </lineage>
</organism>